<keyword evidence="1" id="KW-1133">Transmembrane helix</keyword>
<evidence type="ECO:0000313" key="3">
    <source>
        <dbReference type="Proteomes" id="UP000214746"/>
    </source>
</evidence>
<reference evidence="2" key="1">
    <citation type="submission" date="2018-06" db="EMBL/GenBank/DDBJ databases">
        <title>Paenibacillus xerothermodurans sp. nov. an extremely dry heat resistant spore forming bacterium isolated from the soil of Cape Canaveral, Florida.</title>
        <authorList>
            <person name="Seuylemezian A."/>
            <person name="Kaur N."/>
            <person name="Patil P."/>
            <person name="Patil P."/>
            <person name="Mayilraj S."/>
            <person name="Vaishampayan P."/>
        </authorList>
    </citation>
    <scope>NUCLEOTIDE SEQUENCE [LARGE SCALE GENOMIC DNA]</scope>
    <source>
        <strain evidence="2">ATCC 27380</strain>
    </source>
</reference>
<dbReference type="Proteomes" id="UP000214746">
    <property type="component" value="Unassembled WGS sequence"/>
</dbReference>
<gene>
    <name evidence="2" type="ORF">CBW46_005255</name>
</gene>
<keyword evidence="3" id="KW-1185">Reference proteome</keyword>
<dbReference type="EMBL" id="NHRJ02000002">
    <property type="protein sequence ID" value="PZE21816.1"/>
    <property type="molecule type" value="Genomic_DNA"/>
</dbReference>
<sequence>MRTQSALRLHDLGNTLMLKKFKWFRDTQGSFTIEASFVLPTILLSTIALLFLAVYVFQTASAYQSAGLAADRAAFVWDNSKKDPITGAFALGEDDGLYWRLHNDSVSDLFRFVIPNRAAEISLPAKGPSGGTGPEGKLQRAAAVLASEWQGLMRYRNSGIMREVSVDLTKPFHSPTYVENKLAKDVESNAQAQVVDPVETIRLVDLTRTFIQEIQGRIEPAAALQTMVEPQTVPEAPVVINSHNSAARYLQTLVTGTEQTVQVNPTTQRVVDALDGNAVAHQAFYTFSESQLRGEQLPKDKELLTNGAVKGVVWHFFKQSKHTQVKLSAGLRQELERQGIVIVVHE</sequence>
<keyword evidence="1" id="KW-0472">Membrane</keyword>
<dbReference type="OrthoDB" id="2703555at2"/>
<protein>
    <recommendedName>
        <fullName evidence="4">Pilus assembly protein</fullName>
    </recommendedName>
</protein>
<accession>A0A2W1NVS6</accession>
<evidence type="ECO:0000313" key="2">
    <source>
        <dbReference type="EMBL" id="PZE21816.1"/>
    </source>
</evidence>
<evidence type="ECO:0008006" key="4">
    <source>
        <dbReference type="Google" id="ProtNLM"/>
    </source>
</evidence>
<keyword evidence="1" id="KW-0812">Transmembrane</keyword>
<comment type="caution">
    <text evidence="2">The sequence shown here is derived from an EMBL/GenBank/DDBJ whole genome shotgun (WGS) entry which is preliminary data.</text>
</comment>
<feature type="transmembrane region" description="Helical" evidence="1">
    <location>
        <begin position="37"/>
        <end position="57"/>
    </location>
</feature>
<proteinExistence type="predicted"/>
<organism evidence="2 3">
    <name type="scientific">Paenibacillus xerothermodurans</name>
    <dbReference type="NCBI Taxonomy" id="1977292"/>
    <lineage>
        <taxon>Bacteria</taxon>
        <taxon>Bacillati</taxon>
        <taxon>Bacillota</taxon>
        <taxon>Bacilli</taxon>
        <taxon>Bacillales</taxon>
        <taxon>Paenibacillaceae</taxon>
        <taxon>Paenibacillus</taxon>
    </lineage>
</organism>
<dbReference type="AlphaFoldDB" id="A0A2W1NVS6"/>
<dbReference type="RefSeq" id="WP_089198958.1">
    <property type="nucleotide sequence ID" value="NZ_NHRJ02000002.1"/>
</dbReference>
<name>A0A2W1NVS6_PAEXE</name>
<evidence type="ECO:0000256" key="1">
    <source>
        <dbReference type="SAM" id="Phobius"/>
    </source>
</evidence>